<dbReference type="NCBIfam" id="TIGR01494">
    <property type="entry name" value="ATPase_P-type"/>
    <property type="match status" value="2"/>
</dbReference>
<keyword evidence="7" id="KW-0067">ATP-binding</keyword>
<dbReference type="InterPro" id="IPR006121">
    <property type="entry name" value="HMA_dom"/>
</dbReference>
<comment type="subcellular location">
    <subcellularLocation>
        <location evidence="1">Cell membrane</location>
        <topology evidence="1">Multi-pass membrane protein</topology>
    </subcellularLocation>
</comment>
<evidence type="ECO:0000256" key="8">
    <source>
        <dbReference type="ARBA" id="ARBA00022967"/>
    </source>
</evidence>
<keyword evidence="9 13" id="KW-1133">Transmembrane helix</keyword>
<dbReference type="GO" id="GO:0016887">
    <property type="term" value="F:ATP hydrolysis activity"/>
    <property type="evidence" value="ECO:0007669"/>
    <property type="project" value="InterPro"/>
</dbReference>
<dbReference type="GO" id="GO:0005886">
    <property type="term" value="C:plasma membrane"/>
    <property type="evidence" value="ECO:0007669"/>
    <property type="project" value="UniProtKB-SubCell"/>
</dbReference>
<dbReference type="InterPro" id="IPR036412">
    <property type="entry name" value="HAD-like_sf"/>
</dbReference>
<evidence type="ECO:0000256" key="9">
    <source>
        <dbReference type="ARBA" id="ARBA00022989"/>
    </source>
</evidence>
<dbReference type="SUPFAM" id="SSF55008">
    <property type="entry name" value="HMA, heavy metal-associated domain"/>
    <property type="match status" value="1"/>
</dbReference>
<evidence type="ECO:0000256" key="3">
    <source>
        <dbReference type="ARBA" id="ARBA00022475"/>
    </source>
</evidence>
<dbReference type="PANTHER" id="PTHR48085:SF5">
    <property type="entry name" value="CADMIUM_ZINC-TRANSPORTING ATPASE HMA4-RELATED"/>
    <property type="match status" value="1"/>
</dbReference>
<evidence type="ECO:0000256" key="12">
    <source>
        <dbReference type="ARBA" id="ARBA00047308"/>
    </source>
</evidence>
<dbReference type="EMBL" id="CP063849">
    <property type="protein sequence ID" value="QOY87847.1"/>
    <property type="molecule type" value="Genomic_DNA"/>
</dbReference>
<evidence type="ECO:0000256" key="6">
    <source>
        <dbReference type="ARBA" id="ARBA00022741"/>
    </source>
</evidence>
<dbReference type="Proteomes" id="UP000593892">
    <property type="component" value="Chromosome"/>
</dbReference>
<protein>
    <recommendedName>
        <fullName evidence="11">P-type Zn(2+) transporter</fullName>
        <ecNumber evidence="11">7.2.2.12</ecNumber>
    </recommendedName>
</protein>
<keyword evidence="10 13" id="KW-0472">Membrane</keyword>
<dbReference type="PRINTS" id="PR00119">
    <property type="entry name" value="CATATPASE"/>
</dbReference>
<comment type="similarity">
    <text evidence="2">Belongs to the cation transport ATPase (P-type) (TC 3.A.3) family. Type IB subfamily.</text>
</comment>
<dbReference type="SUPFAM" id="SSF81653">
    <property type="entry name" value="Calcium ATPase, transduction domain A"/>
    <property type="match status" value="1"/>
</dbReference>
<dbReference type="CDD" id="cd00371">
    <property type="entry name" value="HMA"/>
    <property type="match status" value="1"/>
</dbReference>
<evidence type="ECO:0000256" key="11">
    <source>
        <dbReference type="ARBA" id="ARBA00039097"/>
    </source>
</evidence>
<dbReference type="Gene3D" id="2.70.150.10">
    <property type="entry name" value="Calcium-transporting ATPase, cytoplasmic transduction domain A"/>
    <property type="match status" value="1"/>
</dbReference>
<feature type="domain" description="HMA" evidence="14">
    <location>
        <begin position="1"/>
        <end position="58"/>
    </location>
</feature>
<evidence type="ECO:0000256" key="7">
    <source>
        <dbReference type="ARBA" id="ARBA00022840"/>
    </source>
</evidence>
<evidence type="ECO:0000256" key="10">
    <source>
        <dbReference type="ARBA" id="ARBA00023136"/>
    </source>
</evidence>
<dbReference type="Gene3D" id="3.40.50.1000">
    <property type="entry name" value="HAD superfamily/HAD-like"/>
    <property type="match status" value="1"/>
</dbReference>
<dbReference type="PROSITE" id="PS50846">
    <property type="entry name" value="HMA_2"/>
    <property type="match status" value="1"/>
</dbReference>
<evidence type="ECO:0000313" key="15">
    <source>
        <dbReference type="EMBL" id="QOY87847.1"/>
    </source>
</evidence>
<dbReference type="InterPro" id="IPR008250">
    <property type="entry name" value="ATPase_P-typ_transduc_dom_A_sf"/>
</dbReference>
<dbReference type="KEGG" id="pfer:IRI77_34775"/>
<evidence type="ECO:0000256" key="1">
    <source>
        <dbReference type="ARBA" id="ARBA00004651"/>
    </source>
</evidence>
<dbReference type="FunFam" id="2.70.150.10:FF:000020">
    <property type="entry name" value="Copper-exporting P-type ATPase A"/>
    <property type="match status" value="1"/>
</dbReference>
<dbReference type="EC" id="7.2.2.12" evidence="11"/>
<feature type="transmembrane region" description="Helical" evidence="13">
    <location>
        <begin position="319"/>
        <end position="338"/>
    </location>
</feature>
<proteinExistence type="inferred from homology"/>
<dbReference type="GO" id="GO:0016463">
    <property type="term" value="F:P-type zinc transporter activity"/>
    <property type="evidence" value="ECO:0007669"/>
    <property type="project" value="UniProtKB-EC"/>
</dbReference>
<dbReference type="Pfam" id="PF00403">
    <property type="entry name" value="HMA"/>
    <property type="match status" value="1"/>
</dbReference>
<accession>A0A7S7SJ98</accession>
<dbReference type="InterPro" id="IPR051014">
    <property type="entry name" value="Cation_Transport_ATPase_IB"/>
</dbReference>
<dbReference type="GO" id="GO:0060003">
    <property type="term" value="P:copper ion export"/>
    <property type="evidence" value="ECO:0007669"/>
    <property type="project" value="UniProtKB-ARBA"/>
</dbReference>
<keyword evidence="6" id="KW-0547">Nucleotide-binding</keyword>
<evidence type="ECO:0000256" key="5">
    <source>
        <dbReference type="ARBA" id="ARBA00022723"/>
    </source>
</evidence>
<dbReference type="GO" id="GO:0046872">
    <property type="term" value="F:metal ion binding"/>
    <property type="evidence" value="ECO:0007669"/>
    <property type="project" value="UniProtKB-KW"/>
</dbReference>
<evidence type="ECO:0000313" key="16">
    <source>
        <dbReference type="Proteomes" id="UP000593892"/>
    </source>
</evidence>
<dbReference type="NCBIfam" id="TIGR01512">
    <property type="entry name" value="ATPase-IB2_Cd"/>
    <property type="match status" value="1"/>
</dbReference>
<dbReference type="InterPro" id="IPR036163">
    <property type="entry name" value="HMA_dom_sf"/>
</dbReference>
<dbReference type="Gene3D" id="3.30.70.100">
    <property type="match status" value="1"/>
</dbReference>
<keyword evidence="16" id="KW-1185">Reference proteome</keyword>
<evidence type="ECO:0000256" key="4">
    <source>
        <dbReference type="ARBA" id="ARBA00022692"/>
    </source>
</evidence>
<dbReference type="SUPFAM" id="SSF81665">
    <property type="entry name" value="Calcium ATPase, transmembrane domain M"/>
    <property type="match status" value="1"/>
</dbReference>
<keyword evidence="5" id="KW-0479">Metal-binding</keyword>
<evidence type="ECO:0000259" key="14">
    <source>
        <dbReference type="PROSITE" id="PS50846"/>
    </source>
</evidence>
<dbReference type="InterPro" id="IPR023298">
    <property type="entry name" value="ATPase_P-typ_TM_dom_sf"/>
</dbReference>
<dbReference type="InterPro" id="IPR001757">
    <property type="entry name" value="P_typ_ATPase"/>
</dbReference>
<organism evidence="15 16">
    <name type="scientific">Paludibaculum fermentans</name>
    <dbReference type="NCBI Taxonomy" id="1473598"/>
    <lineage>
        <taxon>Bacteria</taxon>
        <taxon>Pseudomonadati</taxon>
        <taxon>Acidobacteriota</taxon>
        <taxon>Terriglobia</taxon>
        <taxon>Bryobacterales</taxon>
        <taxon>Bryobacteraceae</taxon>
        <taxon>Paludibaculum</taxon>
    </lineage>
</organism>
<dbReference type="Pfam" id="PF00702">
    <property type="entry name" value="Hydrolase"/>
    <property type="match status" value="1"/>
</dbReference>
<keyword evidence="3" id="KW-1003">Cell membrane</keyword>
<feature type="transmembrane region" description="Helical" evidence="13">
    <location>
        <begin position="350"/>
        <end position="375"/>
    </location>
</feature>
<dbReference type="SUPFAM" id="SSF56784">
    <property type="entry name" value="HAD-like"/>
    <property type="match status" value="1"/>
</dbReference>
<dbReference type="Pfam" id="PF00122">
    <property type="entry name" value="E1-E2_ATPase"/>
    <property type="match status" value="1"/>
</dbReference>
<gene>
    <name evidence="15" type="primary">cadA</name>
    <name evidence="15" type="ORF">IRI77_34775</name>
</gene>
<evidence type="ECO:0000256" key="13">
    <source>
        <dbReference type="SAM" id="Phobius"/>
    </source>
</evidence>
<evidence type="ECO:0000256" key="2">
    <source>
        <dbReference type="ARBA" id="ARBA00006024"/>
    </source>
</evidence>
<dbReference type="PANTHER" id="PTHR48085">
    <property type="entry name" value="CADMIUM/ZINC-TRANSPORTING ATPASE HMA2-RELATED"/>
    <property type="match status" value="1"/>
</dbReference>
<dbReference type="GO" id="GO:0015086">
    <property type="term" value="F:cadmium ion transmembrane transporter activity"/>
    <property type="evidence" value="ECO:0007669"/>
    <property type="project" value="TreeGrafter"/>
</dbReference>
<name>A0A7S7SJ98_PALFE</name>
<sequence>MDCAQEVSLLRSRLSRVNGVRDLRFDVVQARMDVEYSAEKTSPEEIESAVASIGMRCEKWLRGSAKAGQAVRIDSAVAFTWASGLALAGGMAVEAWQSGDLVHAVLVHEHSGHHLPLAVQLCFWAAICAGAIPALPKAWAALRGLRADMNLLVLLSVVGASILGEWTEAATLSFLFALAGRMEHWSMVRARDAIARLLAVAPPEASVIHGSHEHRVAVETIRVGARVRVRPGERIPADGRVVEGVSFVNQALITGESVAVEKRAGEEVFAGTINESGTLEVETSREASDSTLARMIRMVEESHSRRAPSEQIVERFTRYYTPAVLLLALFVSTLPPIWKGGGWSEWFYQGMVVLLIACPCALVISTPVSIVAALTSAARQGVLLKGGTFLEEAARMRVLVLGRAGVLTSGLPEAADQRALNEAESQEIRNWQAWKGEQGVDWPLTPRTLSESGAQGSVLQAVEQLAGKGWTAAVWEESGHLVLEAYCDAPRQGAGEVLRQLKQRGVERVLVLTGDPCQAGRTAAAAAGVSEVEADLYPLEKAARVRELRRLYGHVGMVADGLTDAEALAEASLGITMGSQGADMARETADGVLMTNDLGRMVFLVDHSRRTLRVIKGNILFALGAKVLFLAAAMAGMATLWMAVAADMGATFAVTLNGLRLLRTKTHPTD</sequence>
<feature type="transmembrane region" description="Helical" evidence="13">
    <location>
        <begin position="117"/>
        <end position="139"/>
    </location>
</feature>
<dbReference type="GO" id="GO:0005524">
    <property type="term" value="F:ATP binding"/>
    <property type="evidence" value="ECO:0007669"/>
    <property type="project" value="UniProtKB-KW"/>
</dbReference>
<keyword evidence="8" id="KW-1278">Translocase</keyword>
<comment type="catalytic activity">
    <reaction evidence="12">
        <text>Zn(2+)(in) + ATP + H2O = Zn(2+)(out) + ADP + phosphate + H(+)</text>
        <dbReference type="Rhea" id="RHEA:20621"/>
        <dbReference type="ChEBI" id="CHEBI:15377"/>
        <dbReference type="ChEBI" id="CHEBI:15378"/>
        <dbReference type="ChEBI" id="CHEBI:29105"/>
        <dbReference type="ChEBI" id="CHEBI:30616"/>
        <dbReference type="ChEBI" id="CHEBI:43474"/>
        <dbReference type="ChEBI" id="CHEBI:456216"/>
        <dbReference type="EC" id="7.2.2.12"/>
    </reaction>
</comment>
<feature type="transmembrane region" description="Helical" evidence="13">
    <location>
        <begin position="619"/>
        <end position="644"/>
    </location>
</feature>
<keyword evidence="4 13" id="KW-0812">Transmembrane</keyword>
<dbReference type="InterPro" id="IPR023214">
    <property type="entry name" value="HAD_sf"/>
</dbReference>
<dbReference type="InterPro" id="IPR059000">
    <property type="entry name" value="ATPase_P-type_domA"/>
</dbReference>
<dbReference type="AlphaFoldDB" id="A0A7S7SJ98"/>
<reference evidence="15 16" key="1">
    <citation type="submission" date="2020-10" db="EMBL/GenBank/DDBJ databases">
        <title>Complete genome sequence of Paludibaculum fermentans P105T, a facultatively anaerobic acidobacterium capable of dissimilatory Fe(III) reduction.</title>
        <authorList>
            <person name="Dedysh S.N."/>
            <person name="Beletsky A.V."/>
            <person name="Kulichevskaya I.S."/>
            <person name="Mardanov A.V."/>
            <person name="Ravin N.V."/>
        </authorList>
    </citation>
    <scope>NUCLEOTIDE SEQUENCE [LARGE SCALE GENOMIC DNA]</scope>
    <source>
        <strain evidence="15 16">P105</strain>
    </source>
</reference>